<evidence type="ECO:0000313" key="3">
    <source>
        <dbReference type="Proteomes" id="UP000033358"/>
    </source>
</evidence>
<comment type="caution">
    <text evidence="2">The sequence shown here is derived from an EMBL/GenBank/DDBJ whole genome shotgun (WGS) entry which is preliminary data.</text>
</comment>
<dbReference type="InterPro" id="IPR010258">
    <property type="entry name" value="Conjugal_tfr_TrbG/VirB9/CagX"/>
</dbReference>
<proteinExistence type="predicted"/>
<dbReference type="Pfam" id="PF03524">
    <property type="entry name" value="CagX"/>
    <property type="match status" value="1"/>
</dbReference>
<feature type="signal peptide" evidence="1">
    <location>
        <begin position="1"/>
        <end position="20"/>
    </location>
</feature>
<dbReference type="Proteomes" id="UP000033358">
    <property type="component" value="Unassembled WGS sequence"/>
</dbReference>
<keyword evidence="3" id="KW-1185">Reference proteome</keyword>
<gene>
    <name evidence="2" type="primary">virB9</name>
    <name evidence="2" type="ORF">SZ25_00196</name>
</gene>
<accession>A0A0F5MRM5</accession>
<keyword evidence="1" id="KW-0732">Signal</keyword>
<evidence type="ECO:0000313" key="2">
    <source>
        <dbReference type="EMBL" id="KKB96702.1"/>
    </source>
</evidence>
<dbReference type="AlphaFoldDB" id="A0A0F5MRM5"/>
<feature type="chain" id="PRO_5002492869" evidence="1">
    <location>
        <begin position="21"/>
        <end position="139"/>
    </location>
</feature>
<name>A0A0F5MRM5_9RICK</name>
<sequence>MKYYLSIFLFLISISQVTYAEVPITTDNRIKTYIYNENEVFTILVHYGYQSSIELSYGEEVETISMGDSYAWKITPVGRRIFIKPFEENIHTNMTIITNKRTYQFDIVSKLPSENFDKELAYVVRFFYPEIKKSEKLDN</sequence>
<organism evidence="2 3">
    <name type="scientific">Candidatus Arcanibacter lacustris</name>
    <dbReference type="NCBI Taxonomy" id="1607817"/>
    <lineage>
        <taxon>Bacteria</taxon>
        <taxon>Pseudomonadati</taxon>
        <taxon>Pseudomonadota</taxon>
        <taxon>Alphaproteobacteria</taxon>
        <taxon>Rickettsiales</taxon>
        <taxon>Candidatus Arcanibacter</taxon>
    </lineage>
</organism>
<reference evidence="2 3" key="1">
    <citation type="submission" date="2015-02" db="EMBL/GenBank/DDBJ databases">
        <title>Single cell genomics of a rare environmental alphaproteobacterium provides unique insights into Rickettsiaceae evolution.</title>
        <authorList>
            <person name="Martijn J."/>
            <person name="Schulz F."/>
            <person name="Zaremba-Niedzwiedzka K."/>
            <person name="Viklund J."/>
            <person name="Stepanauskas R."/>
            <person name="Andersson S.G.E."/>
            <person name="Horn M."/>
            <person name="Guy L."/>
            <person name="Ettema T.J.G."/>
        </authorList>
    </citation>
    <scope>NUCLEOTIDE SEQUENCE [LARGE SCALE GENOMIC DNA]</scope>
    <source>
        <strain evidence="2 3">SCGC AAA041-L04</strain>
    </source>
</reference>
<dbReference type="EMBL" id="JYHA01000029">
    <property type="protein sequence ID" value="KKB96702.1"/>
    <property type="molecule type" value="Genomic_DNA"/>
</dbReference>
<dbReference type="PATRIC" id="fig|1607817.3.peg.197"/>
<evidence type="ECO:0000256" key="1">
    <source>
        <dbReference type="SAM" id="SignalP"/>
    </source>
</evidence>
<protein>
    <submittedName>
        <fullName evidence="2">Type IV secretion system protein virB9</fullName>
    </submittedName>
</protein>